<keyword evidence="2" id="KW-0547">Nucleotide-binding</keyword>
<evidence type="ECO:0000313" key="2">
    <source>
        <dbReference type="EMBL" id="HHF58318.1"/>
    </source>
</evidence>
<dbReference type="SUPFAM" id="SSF55874">
    <property type="entry name" value="ATPase domain of HSP90 chaperone/DNA topoisomerase II/histidine kinase"/>
    <property type="match status" value="1"/>
</dbReference>
<dbReference type="Proteomes" id="UP000886014">
    <property type="component" value="Unassembled WGS sequence"/>
</dbReference>
<organism evidence="2">
    <name type="scientific">candidate division WOR-3 bacterium</name>
    <dbReference type="NCBI Taxonomy" id="2052148"/>
    <lineage>
        <taxon>Bacteria</taxon>
        <taxon>Bacteria division WOR-3</taxon>
    </lineage>
</organism>
<evidence type="ECO:0000259" key="1">
    <source>
        <dbReference type="Pfam" id="PF02518"/>
    </source>
</evidence>
<feature type="domain" description="Histidine kinase/HSP90-like ATPase" evidence="1">
    <location>
        <begin position="40"/>
        <end position="130"/>
    </location>
</feature>
<sequence>MKNKEKNIKIHGEADIAEASFEGKLSAETAGFRQSEQYMIATVISELARNTFLYALRGEIRIKIIESNNKKGIEIVAQDEGFGIKDIGQAMKDNFSTSNGLGLGLPGVKRIMDEFVIETKAEVGTKITVRKWV</sequence>
<dbReference type="InterPro" id="IPR036890">
    <property type="entry name" value="HATPase_C_sf"/>
</dbReference>
<dbReference type="EMBL" id="DRTV01000194">
    <property type="protein sequence ID" value="HHF58318.1"/>
    <property type="molecule type" value="Genomic_DNA"/>
</dbReference>
<protein>
    <submittedName>
        <fullName evidence="2">ATP-binding protein</fullName>
    </submittedName>
</protein>
<dbReference type="Gene3D" id="3.30.565.10">
    <property type="entry name" value="Histidine kinase-like ATPase, C-terminal domain"/>
    <property type="match status" value="1"/>
</dbReference>
<dbReference type="GO" id="GO:0005524">
    <property type="term" value="F:ATP binding"/>
    <property type="evidence" value="ECO:0007669"/>
    <property type="project" value="UniProtKB-KW"/>
</dbReference>
<dbReference type="InterPro" id="IPR003594">
    <property type="entry name" value="HATPase_dom"/>
</dbReference>
<name>A0A7C5MAC7_UNCW3</name>
<reference evidence="2" key="1">
    <citation type="journal article" date="2020" name="mSystems">
        <title>Genome- and Community-Level Interaction Insights into Carbon Utilization and Element Cycling Functions of Hydrothermarchaeota in Hydrothermal Sediment.</title>
        <authorList>
            <person name="Zhou Z."/>
            <person name="Liu Y."/>
            <person name="Xu W."/>
            <person name="Pan J."/>
            <person name="Luo Z.H."/>
            <person name="Li M."/>
        </authorList>
    </citation>
    <scope>NUCLEOTIDE SEQUENCE [LARGE SCALE GENOMIC DNA]</scope>
    <source>
        <strain evidence="2">HyVt-94</strain>
    </source>
</reference>
<accession>A0A7C5MAC7</accession>
<dbReference type="Pfam" id="PF02518">
    <property type="entry name" value="HATPase_c"/>
    <property type="match status" value="1"/>
</dbReference>
<proteinExistence type="predicted"/>
<keyword evidence="2" id="KW-0067">ATP-binding</keyword>
<dbReference type="CDD" id="cd16934">
    <property type="entry name" value="HATPase_RsbT-like"/>
    <property type="match status" value="1"/>
</dbReference>
<gene>
    <name evidence="2" type="ORF">ENL41_02715</name>
</gene>
<dbReference type="AlphaFoldDB" id="A0A7C5MAC7"/>
<comment type="caution">
    <text evidence="2">The sequence shown here is derived from an EMBL/GenBank/DDBJ whole genome shotgun (WGS) entry which is preliminary data.</text>
</comment>